<dbReference type="SUPFAM" id="SSF50249">
    <property type="entry name" value="Nucleic acid-binding proteins"/>
    <property type="match status" value="1"/>
</dbReference>
<evidence type="ECO:0000256" key="11">
    <source>
        <dbReference type="ARBA" id="ARBA00022884"/>
    </source>
</evidence>
<keyword evidence="6 15" id="KW-0436">Ligase</keyword>
<comment type="subunit">
    <text evidence="3 15">Tetramer of two alpha and two beta subunits.</text>
</comment>
<dbReference type="PROSITE" id="PS50886">
    <property type="entry name" value="TRBD"/>
    <property type="match status" value="1"/>
</dbReference>
<evidence type="ECO:0000256" key="2">
    <source>
        <dbReference type="ARBA" id="ARBA00008653"/>
    </source>
</evidence>
<dbReference type="SMART" id="SM00873">
    <property type="entry name" value="B3_4"/>
    <property type="match status" value="1"/>
</dbReference>
<dbReference type="InterPro" id="IPR005147">
    <property type="entry name" value="tRNA_synthase_B5-dom"/>
</dbReference>
<dbReference type="NCBIfam" id="TIGR00472">
    <property type="entry name" value="pheT_bact"/>
    <property type="match status" value="1"/>
</dbReference>
<comment type="catalytic activity">
    <reaction evidence="14 15">
        <text>tRNA(Phe) + L-phenylalanine + ATP = L-phenylalanyl-tRNA(Phe) + AMP + diphosphate + H(+)</text>
        <dbReference type="Rhea" id="RHEA:19413"/>
        <dbReference type="Rhea" id="RHEA-COMP:9668"/>
        <dbReference type="Rhea" id="RHEA-COMP:9699"/>
        <dbReference type="ChEBI" id="CHEBI:15378"/>
        <dbReference type="ChEBI" id="CHEBI:30616"/>
        <dbReference type="ChEBI" id="CHEBI:33019"/>
        <dbReference type="ChEBI" id="CHEBI:58095"/>
        <dbReference type="ChEBI" id="CHEBI:78442"/>
        <dbReference type="ChEBI" id="CHEBI:78531"/>
        <dbReference type="ChEBI" id="CHEBI:456215"/>
        <dbReference type="EC" id="6.1.1.20"/>
    </reaction>
</comment>
<dbReference type="PANTHER" id="PTHR10947">
    <property type="entry name" value="PHENYLALANYL-TRNA SYNTHETASE BETA CHAIN AND LEUCINE-RICH REPEAT-CONTAINING PROTEIN 47"/>
    <property type="match status" value="1"/>
</dbReference>
<comment type="caution">
    <text evidence="20">The sequence shown here is derived from an EMBL/GenBank/DDBJ whole genome shotgun (WGS) entry which is preliminary data.</text>
</comment>
<evidence type="ECO:0000256" key="8">
    <source>
        <dbReference type="ARBA" id="ARBA00022741"/>
    </source>
</evidence>
<dbReference type="SUPFAM" id="SSF46955">
    <property type="entry name" value="Putative DNA-binding domain"/>
    <property type="match status" value="1"/>
</dbReference>
<dbReference type="InterPro" id="IPR002547">
    <property type="entry name" value="tRNA-bd_dom"/>
</dbReference>
<dbReference type="GO" id="GO:0000287">
    <property type="term" value="F:magnesium ion binding"/>
    <property type="evidence" value="ECO:0007669"/>
    <property type="project" value="UniProtKB-UniRule"/>
</dbReference>
<dbReference type="InterPro" id="IPR036690">
    <property type="entry name" value="Fdx_antiC-bd_sf"/>
</dbReference>
<keyword evidence="13 15" id="KW-0030">Aminoacyl-tRNA synthetase</keyword>
<dbReference type="InterPro" id="IPR033714">
    <property type="entry name" value="tRNA_bind_bactPheRS"/>
</dbReference>
<keyword evidence="11 16" id="KW-0694">RNA-binding</keyword>
<dbReference type="AlphaFoldDB" id="A0A495XWW0"/>
<dbReference type="PROSITE" id="PS51447">
    <property type="entry name" value="FDX_ACB"/>
    <property type="match status" value="1"/>
</dbReference>
<dbReference type="Gene3D" id="3.30.56.10">
    <property type="match status" value="2"/>
</dbReference>
<keyword evidence="21" id="KW-1185">Reference proteome</keyword>
<dbReference type="InterPro" id="IPR005146">
    <property type="entry name" value="B3/B4_tRNA-bd"/>
</dbReference>
<keyword evidence="10 15" id="KW-0460">Magnesium</keyword>
<organism evidence="20 21">
    <name type="scientific">Terracoccus luteus</name>
    <dbReference type="NCBI Taxonomy" id="53356"/>
    <lineage>
        <taxon>Bacteria</taxon>
        <taxon>Bacillati</taxon>
        <taxon>Actinomycetota</taxon>
        <taxon>Actinomycetes</taxon>
        <taxon>Micrococcales</taxon>
        <taxon>Intrasporangiaceae</taxon>
        <taxon>Terracoccus</taxon>
    </lineage>
</organism>
<evidence type="ECO:0000256" key="9">
    <source>
        <dbReference type="ARBA" id="ARBA00022840"/>
    </source>
</evidence>
<dbReference type="Pfam" id="PF03484">
    <property type="entry name" value="B5"/>
    <property type="match status" value="1"/>
</dbReference>
<dbReference type="SMART" id="SM00874">
    <property type="entry name" value="B5"/>
    <property type="match status" value="1"/>
</dbReference>
<evidence type="ECO:0000256" key="12">
    <source>
        <dbReference type="ARBA" id="ARBA00022917"/>
    </source>
</evidence>
<accession>A0A495XWW0</accession>
<dbReference type="RefSeq" id="WP_121030952.1">
    <property type="nucleotide sequence ID" value="NZ_RBXT01000001.1"/>
</dbReference>
<feature type="binding site" evidence="15">
    <location>
        <position position="494"/>
    </location>
    <ligand>
        <name>Mg(2+)</name>
        <dbReference type="ChEBI" id="CHEBI:18420"/>
        <note>shared with alpha subunit</note>
    </ligand>
</feature>
<dbReference type="OrthoDB" id="9805455at2"/>
<evidence type="ECO:0000256" key="10">
    <source>
        <dbReference type="ARBA" id="ARBA00022842"/>
    </source>
</evidence>
<gene>
    <name evidence="15" type="primary">pheT</name>
    <name evidence="20" type="ORF">DFJ68_0632</name>
</gene>
<dbReference type="GO" id="GO:0006432">
    <property type="term" value="P:phenylalanyl-tRNA aminoacylation"/>
    <property type="evidence" value="ECO:0007669"/>
    <property type="project" value="UniProtKB-UniRule"/>
</dbReference>
<evidence type="ECO:0000313" key="21">
    <source>
        <dbReference type="Proteomes" id="UP000278440"/>
    </source>
</evidence>
<evidence type="ECO:0000256" key="3">
    <source>
        <dbReference type="ARBA" id="ARBA00011209"/>
    </source>
</evidence>
<dbReference type="PANTHER" id="PTHR10947:SF0">
    <property type="entry name" value="PHENYLALANINE--TRNA LIGASE BETA SUBUNIT"/>
    <property type="match status" value="1"/>
</dbReference>
<comment type="subcellular location">
    <subcellularLocation>
        <location evidence="1 15">Cytoplasm</location>
    </subcellularLocation>
</comment>
<keyword evidence="7 15" id="KW-0479">Metal-binding</keyword>
<dbReference type="EMBL" id="RBXT01000001">
    <property type="protein sequence ID" value="RKT77216.1"/>
    <property type="molecule type" value="Genomic_DNA"/>
</dbReference>
<dbReference type="FunFam" id="3.30.70.380:FF:000001">
    <property type="entry name" value="Phenylalanine--tRNA ligase beta subunit"/>
    <property type="match status" value="1"/>
</dbReference>
<dbReference type="FunFam" id="3.30.930.10:FF:000130">
    <property type="entry name" value="Phenylalanine--tRNA ligase beta subunit"/>
    <property type="match status" value="1"/>
</dbReference>
<evidence type="ECO:0000256" key="1">
    <source>
        <dbReference type="ARBA" id="ARBA00004496"/>
    </source>
</evidence>
<feature type="binding site" evidence="15">
    <location>
        <position position="498"/>
    </location>
    <ligand>
        <name>Mg(2+)</name>
        <dbReference type="ChEBI" id="CHEBI:18420"/>
        <note>shared with alpha subunit</note>
    </ligand>
</feature>
<keyword evidence="4 15" id="KW-0963">Cytoplasm</keyword>
<feature type="domain" description="B5" evidence="19">
    <location>
        <begin position="427"/>
        <end position="510"/>
    </location>
</feature>
<protein>
    <recommendedName>
        <fullName evidence="15">Phenylalanine--tRNA ligase beta subunit</fullName>
        <ecNumber evidence="15">6.1.1.20</ecNumber>
    </recommendedName>
    <alternativeName>
        <fullName evidence="15">Phenylalanyl-tRNA synthetase beta subunit</fullName>
        <shortName evidence="15">PheRS</shortName>
    </alternativeName>
</protein>
<reference evidence="20 21" key="1">
    <citation type="submission" date="2018-10" db="EMBL/GenBank/DDBJ databases">
        <title>Sequencing the genomes of 1000 actinobacteria strains.</title>
        <authorList>
            <person name="Klenk H.-P."/>
        </authorList>
    </citation>
    <scope>NUCLEOTIDE SEQUENCE [LARGE SCALE GENOMIC DNA]</scope>
    <source>
        <strain evidence="20 21">DSM 44267</strain>
    </source>
</reference>
<comment type="similarity">
    <text evidence="2 15">Belongs to the phenylalanyl-tRNA synthetase beta subunit family. Type 1 subfamily.</text>
</comment>
<evidence type="ECO:0000313" key="20">
    <source>
        <dbReference type="EMBL" id="RKT77216.1"/>
    </source>
</evidence>
<evidence type="ECO:0000256" key="7">
    <source>
        <dbReference type="ARBA" id="ARBA00022723"/>
    </source>
</evidence>
<evidence type="ECO:0000259" key="17">
    <source>
        <dbReference type="PROSITE" id="PS50886"/>
    </source>
</evidence>
<dbReference type="InterPro" id="IPR041616">
    <property type="entry name" value="PheRS_beta_core"/>
</dbReference>
<dbReference type="Gene3D" id="3.50.40.10">
    <property type="entry name" value="Phenylalanyl-trna Synthetase, Chain B, domain 3"/>
    <property type="match status" value="1"/>
</dbReference>
<proteinExistence type="inferred from homology"/>
<dbReference type="Pfam" id="PF17759">
    <property type="entry name" value="tRNA_synthFbeta"/>
    <property type="match status" value="1"/>
</dbReference>
<sequence length="855" mass="90368">MRMPLSWLAEYTDLPEGTTGAVVAAGLVSVGLEEEDLHGGDLTGPLVVGRVLDLVAEPQKNGKTIRWCTVDVGEHGQMVTEGKHQEIVCGAHNFEVGDLVVVVLPGAVLPGGFAIAARKTYGHVSNGMICAEDEIGLGTDHEGIIVLQRLLGDEKASQLRPGDDAIALLGLAEETVETNVTPDRGYCLSVRGLAREFWHSLGSPAGGYRDPAAVETPAANEAGYPVELTDTSPIDGRDGCDRYVARVVRGIDPTRPSPAWMQRRLTQSGMRPISLAVDVTNYVMLAVGQPLHAFDLDTLSGRVVVRRARDGESLTTLDDVERRLSPDDLLITDGGERPLAIAGLMGGASSEVTDVTTDVLVEAAHFDATTVARSSRRHRLVTEASKRYERGVDPAVTAAAAQLAVDLLVEHGGGTADPGVTDVDRTQPPAAALLDVTEPGRIVGRAYPRGRVVGILRDLGCTVDETGDGTDEAHVLVTPPTWRPDLAGDAPAPDYAEEVARIDGYDLIPSVTPTPSEGQGLTHGQQVRRRVADAVAAAGYDEVLTYPFVGEGSADALRLPENDDRRHAVRLANPLSEERPLLRTSVLSTLVDALRRNVARGQRDVALYELGLVFRPGGPVGTAPLLPVGTRPDAASLAALYAAVPHQPRHAAVVACGQAEPAGWWGPGRPADWSDMVAVVQTAARALAVEVRVEADADHAPWHPGRCARITLVDGTLVGHAGELHPKVLASLELPPRTVAAEFDVDVLTAASEQPVQVQPFSSFPPALTDVALLVSADVPAAAVEQSLREGAGEALESVTLFDVYEGEGIEPGHVSLAFRLTFRAPDRTLTTEEVNSYRDAAVAAATAATGATQR</sequence>
<feature type="binding site" evidence="15">
    <location>
        <position position="497"/>
    </location>
    <ligand>
        <name>Mg(2+)</name>
        <dbReference type="ChEBI" id="CHEBI:18420"/>
        <note>shared with alpha subunit</note>
    </ligand>
</feature>
<evidence type="ECO:0000256" key="6">
    <source>
        <dbReference type="ARBA" id="ARBA00022598"/>
    </source>
</evidence>
<dbReference type="CDD" id="cd00769">
    <property type="entry name" value="PheRS_beta_core"/>
    <property type="match status" value="1"/>
</dbReference>
<dbReference type="Gene3D" id="3.30.930.10">
    <property type="entry name" value="Bira Bifunctional Protein, Domain 2"/>
    <property type="match status" value="1"/>
</dbReference>
<dbReference type="GO" id="GO:0009328">
    <property type="term" value="C:phenylalanine-tRNA ligase complex"/>
    <property type="evidence" value="ECO:0007669"/>
    <property type="project" value="TreeGrafter"/>
</dbReference>
<name>A0A495XWW0_9MICO</name>
<feature type="domain" description="TRNA-binding" evidence="17">
    <location>
        <begin position="40"/>
        <end position="160"/>
    </location>
</feature>
<dbReference type="EC" id="6.1.1.20" evidence="15"/>
<feature type="binding site" evidence="15">
    <location>
        <position position="485"/>
    </location>
    <ligand>
        <name>Mg(2+)</name>
        <dbReference type="ChEBI" id="CHEBI:18420"/>
        <note>shared with alpha subunit</note>
    </ligand>
</feature>
<dbReference type="HAMAP" id="MF_00283">
    <property type="entry name" value="Phe_tRNA_synth_beta1"/>
    <property type="match status" value="1"/>
</dbReference>
<dbReference type="InterPro" id="IPR005121">
    <property type="entry name" value="Fdx_antiC-bd"/>
</dbReference>
<evidence type="ECO:0000259" key="19">
    <source>
        <dbReference type="PROSITE" id="PS51483"/>
    </source>
</evidence>
<dbReference type="GO" id="GO:0000049">
    <property type="term" value="F:tRNA binding"/>
    <property type="evidence" value="ECO:0007669"/>
    <property type="project" value="UniProtKB-UniRule"/>
</dbReference>
<dbReference type="SUPFAM" id="SSF56037">
    <property type="entry name" value="PheT/TilS domain"/>
    <property type="match status" value="1"/>
</dbReference>
<dbReference type="FunFam" id="3.50.40.10:FF:000001">
    <property type="entry name" value="Phenylalanine--tRNA ligase beta subunit"/>
    <property type="match status" value="1"/>
</dbReference>
<dbReference type="InterPro" id="IPR012340">
    <property type="entry name" value="NA-bd_OB-fold"/>
</dbReference>
<dbReference type="SMART" id="SM00896">
    <property type="entry name" value="FDX-ACB"/>
    <property type="match status" value="1"/>
</dbReference>
<evidence type="ECO:0000256" key="5">
    <source>
        <dbReference type="ARBA" id="ARBA00022555"/>
    </source>
</evidence>
<evidence type="ECO:0000256" key="13">
    <source>
        <dbReference type="ARBA" id="ARBA00023146"/>
    </source>
</evidence>
<evidence type="ECO:0000259" key="18">
    <source>
        <dbReference type="PROSITE" id="PS51447"/>
    </source>
</evidence>
<feature type="domain" description="FDX-ACB" evidence="18">
    <location>
        <begin position="762"/>
        <end position="855"/>
    </location>
</feature>
<dbReference type="Proteomes" id="UP000278440">
    <property type="component" value="Unassembled WGS sequence"/>
</dbReference>
<dbReference type="Pfam" id="PF03147">
    <property type="entry name" value="FDX-ACB"/>
    <property type="match status" value="1"/>
</dbReference>
<evidence type="ECO:0000256" key="15">
    <source>
        <dbReference type="HAMAP-Rule" id="MF_00283"/>
    </source>
</evidence>
<dbReference type="Gene3D" id="3.30.70.380">
    <property type="entry name" value="Ferrodoxin-fold anticodon-binding domain"/>
    <property type="match status" value="1"/>
</dbReference>
<dbReference type="SUPFAM" id="SSF55681">
    <property type="entry name" value="Class II aaRS and biotin synthetases"/>
    <property type="match status" value="1"/>
</dbReference>
<dbReference type="InterPro" id="IPR004532">
    <property type="entry name" value="Phe-tRNA-ligase_IIc_bsu_bact"/>
</dbReference>
<evidence type="ECO:0000256" key="16">
    <source>
        <dbReference type="PROSITE-ProRule" id="PRU00209"/>
    </source>
</evidence>
<dbReference type="CDD" id="cd02796">
    <property type="entry name" value="tRNA_bind_bactPheRS"/>
    <property type="match status" value="1"/>
</dbReference>
<dbReference type="SUPFAM" id="SSF54991">
    <property type="entry name" value="Anticodon-binding domain of PheRS"/>
    <property type="match status" value="1"/>
</dbReference>
<dbReference type="InterPro" id="IPR045060">
    <property type="entry name" value="Phe-tRNA-ligase_IIc_bsu"/>
</dbReference>
<dbReference type="Pfam" id="PF03483">
    <property type="entry name" value="B3_4"/>
    <property type="match status" value="1"/>
</dbReference>
<dbReference type="GO" id="GO:0004826">
    <property type="term" value="F:phenylalanine-tRNA ligase activity"/>
    <property type="evidence" value="ECO:0007669"/>
    <property type="project" value="UniProtKB-UniRule"/>
</dbReference>
<dbReference type="Gene3D" id="2.40.50.140">
    <property type="entry name" value="Nucleic acid-binding proteins"/>
    <property type="match status" value="1"/>
</dbReference>
<evidence type="ECO:0000256" key="14">
    <source>
        <dbReference type="ARBA" id="ARBA00049255"/>
    </source>
</evidence>
<keyword evidence="9 15" id="KW-0067">ATP-binding</keyword>
<dbReference type="Pfam" id="PF01588">
    <property type="entry name" value="tRNA_bind"/>
    <property type="match status" value="1"/>
</dbReference>
<keyword evidence="8 15" id="KW-0547">Nucleotide-binding</keyword>
<dbReference type="PROSITE" id="PS51483">
    <property type="entry name" value="B5"/>
    <property type="match status" value="1"/>
</dbReference>
<dbReference type="InterPro" id="IPR045864">
    <property type="entry name" value="aa-tRNA-synth_II/BPL/LPL"/>
</dbReference>
<dbReference type="InterPro" id="IPR009061">
    <property type="entry name" value="DNA-bd_dom_put_sf"/>
</dbReference>
<dbReference type="InterPro" id="IPR020825">
    <property type="entry name" value="Phe-tRNA_synthase-like_B3/B4"/>
</dbReference>
<keyword evidence="5 16" id="KW-0820">tRNA-binding</keyword>
<comment type="cofactor">
    <cofactor evidence="15">
        <name>Mg(2+)</name>
        <dbReference type="ChEBI" id="CHEBI:18420"/>
    </cofactor>
    <text evidence="15">Binds 2 magnesium ions per tetramer.</text>
</comment>
<evidence type="ECO:0000256" key="4">
    <source>
        <dbReference type="ARBA" id="ARBA00022490"/>
    </source>
</evidence>
<keyword evidence="12 15" id="KW-0648">Protein biosynthesis</keyword>
<dbReference type="GO" id="GO:0005524">
    <property type="term" value="F:ATP binding"/>
    <property type="evidence" value="ECO:0007669"/>
    <property type="project" value="UniProtKB-UniRule"/>
</dbReference>